<dbReference type="CDD" id="cd16917">
    <property type="entry name" value="HATPase_UhpB-NarQ-NarX-like"/>
    <property type="match status" value="1"/>
</dbReference>
<proteinExistence type="predicted"/>
<sequence length="487" mass="52976">MKGVRILRVLADMSLSRQFLVTSLPVVVLVVVVIGTLVAREVKNGVVNRVGGVTGLYVESFVAPHAQTLLAADDLTDQDRHELGKLLDNTPLGERIVAFKVWRPDGRILYSRSPETVGRKFPIEDGLRTALEGSVQSKISPLDSDENEVEAGRWKQLIETYVPIRGNGTGKVIAVAEFYQQTDEVEHEARVAQRNSWGGVAGTVLAMYLSLFWLVHRGSRTIDRQREELRNKVTQLSGLVRQNEALHDCVRRAAFRSTTVNERQLRQISSDLHDGPGQDMSLALMQIESLLHDHVGARHVDSTAVTAPVASVAATTPTASATMESVRASLKSALADLRAICGGLRLPDIEPLTLAEVTNRAVRDYERKSGATVIQDIGIAQEQGPLPVKIALYRLLQESLSNGLRHAGGTGQRVEIRTENDNLIIRVTDTGCGFDPAVAALKGGQGLVGMRERAELLGGAFQVISSPRQGTVIHVSLPLNTPEMQDG</sequence>
<keyword evidence="5" id="KW-0902">Two-component regulatory system</keyword>
<dbReference type="PROSITE" id="PS50109">
    <property type="entry name" value="HIS_KIN"/>
    <property type="match status" value="1"/>
</dbReference>
<dbReference type="EMBL" id="CP062804">
    <property type="protein sequence ID" value="QOT79452.1"/>
    <property type="molecule type" value="Genomic_DNA"/>
</dbReference>
<evidence type="ECO:0000256" key="1">
    <source>
        <dbReference type="ARBA" id="ARBA00000085"/>
    </source>
</evidence>
<comment type="catalytic activity">
    <reaction evidence="1">
        <text>ATP + protein L-histidine = ADP + protein N-phospho-L-histidine.</text>
        <dbReference type="EC" id="2.7.13.3"/>
    </reaction>
</comment>
<dbReference type="GO" id="GO:0000160">
    <property type="term" value="P:phosphorelay signal transduction system"/>
    <property type="evidence" value="ECO:0007669"/>
    <property type="project" value="UniProtKB-KW"/>
</dbReference>
<dbReference type="RefSeq" id="WP_150991081.1">
    <property type="nucleotide sequence ID" value="NZ_CP062804.1"/>
</dbReference>
<keyword evidence="3" id="KW-0808">Transferase</keyword>
<evidence type="ECO:0000313" key="8">
    <source>
        <dbReference type="Proteomes" id="UP000397656"/>
    </source>
</evidence>
<name>A0A643FLX2_9BURK</name>
<dbReference type="AlphaFoldDB" id="A0A643FLX2"/>
<dbReference type="EC" id="2.7.13.3" evidence="2"/>
<dbReference type="InterPro" id="IPR005467">
    <property type="entry name" value="His_kinase_dom"/>
</dbReference>
<dbReference type="InterPro" id="IPR036890">
    <property type="entry name" value="HATPase_C_sf"/>
</dbReference>
<keyword evidence="4 7" id="KW-0418">Kinase</keyword>
<dbReference type="SMART" id="SM00387">
    <property type="entry name" value="HATPase_c"/>
    <property type="match status" value="1"/>
</dbReference>
<dbReference type="InterPro" id="IPR050482">
    <property type="entry name" value="Sensor_HK_TwoCompSys"/>
</dbReference>
<protein>
    <recommendedName>
        <fullName evidence="2">histidine kinase</fullName>
        <ecNumber evidence="2">2.7.13.3</ecNumber>
    </recommendedName>
</protein>
<dbReference type="PANTHER" id="PTHR24421:SF10">
    <property type="entry name" value="NITRATE_NITRITE SENSOR PROTEIN NARQ"/>
    <property type="match status" value="1"/>
</dbReference>
<evidence type="ECO:0000256" key="5">
    <source>
        <dbReference type="ARBA" id="ARBA00023012"/>
    </source>
</evidence>
<dbReference type="InterPro" id="IPR003594">
    <property type="entry name" value="HATPase_dom"/>
</dbReference>
<evidence type="ECO:0000256" key="3">
    <source>
        <dbReference type="ARBA" id="ARBA00022679"/>
    </source>
</evidence>
<evidence type="ECO:0000259" key="6">
    <source>
        <dbReference type="PROSITE" id="PS50109"/>
    </source>
</evidence>
<dbReference type="Gene3D" id="3.30.565.10">
    <property type="entry name" value="Histidine kinase-like ATPase, C-terminal domain"/>
    <property type="match status" value="1"/>
</dbReference>
<gene>
    <name evidence="7" type="ORF">F7R26_032545</name>
</gene>
<evidence type="ECO:0000256" key="2">
    <source>
        <dbReference type="ARBA" id="ARBA00012438"/>
    </source>
</evidence>
<evidence type="ECO:0000256" key="4">
    <source>
        <dbReference type="ARBA" id="ARBA00022777"/>
    </source>
</evidence>
<dbReference type="Gene3D" id="1.20.5.1930">
    <property type="match status" value="1"/>
</dbReference>
<dbReference type="PANTHER" id="PTHR24421">
    <property type="entry name" value="NITRATE/NITRITE SENSOR PROTEIN NARX-RELATED"/>
    <property type="match status" value="1"/>
</dbReference>
<evidence type="ECO:0000313" key="7">
    <source>
        <dbReference type="EMBL" id="QOT79452.1"/>
    </source>
</evidence>
<dbReference type="SUPFAM" id="SSF55874">
    <property type="entry name" value="ATPase domain of HSP90 chaperone/DNA topoisomerase II/histidine kinase"/>
    <property type="match status" value="1"/>
</dbReference>
<feature type="domain" description="Histidine kinase" evidence="6">
    <location>
        <begin position="392"/>
        <end position="481"/>
    </location>
</feature>
<dbReference type="GeneID" id="98405697"/>
<dbReference type="Pfam" id="PF02518">
    <property type="entry name" value="HATPase_c"/>
    <property type="match status" value="1"/>
</dbReference>
<reference evidence="7 8" key="1">
    <citation type="submission" date="2020-10" db="EMBL/GenBank/DDBJ databases">
        <title>Complete genome sequence of Cupriavidus basilensis CCUG 49340T.</title>
        <authorList>
            <person name="Salva-Serra F."/>
            <person name="Donoso R.A."/>
            <person name="Cho K.H."/>
            <person name="Yoo J.A."/>
            <person name="Lee K."/>
            <person name="Yoon S.-H."/>
            <person name="Perez-Pantoja D."/>
            <person name="Moore E.R.B."/>
        </authorList>
    </citation>
    <scope>NUCLEOTIDE SEQUENCE [LARGE SCALE GENOMIC DNA]</scope>
    <source>
        <strain evidence="8">CCUG 49340</strain>
    </source>
</reference>
<accession>A0A643FLX2</accession>
<dbReference type="GO" id="GO:0004673">
    <property type="term" value="F:protein histidine kinase activity"/>
    <property type="evidence" value="ECO:0007669"/>
    <property type="project" value="UniProtKB-EC"/>
</dbReference>
<dbReference type="Proteomes" id="UP000397656">
    <property type="component" value="Chromosome 2"/>
</dbReference>
<organism evidence="7 8">
    <name type="scientific">Cupriavidus basilensis</name>
    <dbReference type="NCBI Taxonomy" id="68895"/>
    <lineage>
        <taxon>Bacteria</taxon>
        <taxon>Pseudomonadati</taxon>
        <taxon>Pseudomonadota</taxon>
        <taxon>Betaproteobacteria</taxon>
        <taxon>Burkholderiales</taxon>
        <taxon>Burkholderiaceae</taxon>
        <taxon>Cupriavidus</taxon>
    </lineage>
</organism>